<dbReference type="InterPro" id="IPR027476">
    <property type="entry name" value="DppA_N"/>
</dbReference>
<reference evidence="1" key="2">
    <citation type="journal article" date="2021" name="PeerJ">
        <title>Extensive microbial diversity within the chicken gut microbiome revealed by metagenomics and culture.</title>
        <authorList>
            <person name="Gilroy R."/>
            <person name="Ravi A."/>
            <person name="Getino M."/>
            <person name="Pursley I."/>
            <person name="Horton D.L."/>
            <person name="Alikhan N.F."/>
            <person name="Baker D."/>
            <person name="Gharbi K."/>
            <person name="Hall N."/>
            <person name="Watson M."/>
            <person name="Adriaenssens E.M."/>
            <person name="Foster-Nyarko E."/>
            <person name="Jarju S."/>
            <person name="Secka A."/>
            <person name="Antonio M."/>
            <person name="Oren A."/>
            <person name="Chaudhuri R.R."/>
            <person name="La Ragione R."/>
            <person name="Hildebrand F."/>
            <person name="Pallen M.J."/>
        </authorList>
    </citation>
    <scope>NUCLEOTIDE SEQUENCE</scope>
    <source>
        <strain evidence="1">13766</strain>
    </source>
</reference>
<accession>A0A9D1FYX8</accession>
<proteinExistence type="predicted"/>
<dbReference type="AlphaFoldDB" id="A0A9D1FYX8"/>
<reference evidence="1" key="1">
    <citation type="submission" date="2020-10" db="EMBL/GenBank/DDBJ databases">
        <authorList>
            <person name="Gilroy R."/>
        </authorList>
    </citation>
    <scope>NUCLEOTIDE SEQUENCE</scope>
    <source>
        <strain evidence="1">13766</strain>
    </source>
</reference>
<dbReference type="InterPro" id="IPR036177">
    <property type="entry name" value="Peptidase_M55_sf"/>
</dbReference>
<name>A0A9D1FYX8_9FIRM</name>
<evidence type="ECO:0000313" key="2">
    <source>
        <dbReference type="Proteomes" id="UP000824140"/>
    </source>
</evidence>
<dbReference type="Proteomes" id="UP000824140">
    <property type="component" value="Unassembled WGS sequence"/>
</dbReference>
<protein>
    <submittedName>
        <fullName evidence="1">M55 family metallopeptidase</fullName>
    </submittedName>
</protein>
<dbReference type="SUPFAM" id="SSF63992">
    <property type="entry name" value="Dipeptide transport protein"/>
    <property type="match status" value="1"/>
</dbReference>
<gene>
    <name evidence="1" type="ORF">IAA84_03200</name>
</gene>
<organism evidence="1 2">
    <name type="scientific">Candidatus Alectryocaccomicrobium excrementavium</name>
    <dbReference type="NCBI Taxonomy" id="2840668"/>
    <lineage>
        <taxon>Bacteria</taxon>
        <taxon>Bacillati</taxon>
        <taxon>Bacillota</taxon>
        <taxon>Clostridia</taxon>
        <taxon>Candidatus Alectryocaccomicrobium</taxon>
    </lineage>
</organism>
<dbReference type="Gene3D" id="3.30.1360.130">
    <property type="entry name" value="Dipeptide transport protein"/>
    <property type="match status" value="1"/>
</dbReference>
<comment type="caution">
    <text evidence="1">The sequence shown here is derived from an EMBL/GenBank/DDBJ whole genome shotgun (WGS) entry which is preliminary data.</text>
</comment>
<evidence type="ECO:0000313" key="1">
    <source>
        <dbReference type="EMBL" id="HIS92004.1"/>
    </source>
</evidence>
<dbReference type="InterPro" id="IPR007035">
    <property type="entry name" value="Peptidase_M55"/>
</dbReference>
<dbReference type="Gene3D" id="3.40.50.10780">
    <property type="entry name" value="Dipeptide transport protein"/>
    <property type="match status" value="1"/>
</dbReference>
<sequence>MEAYYIAIDMEGVACVVGTPGEGLSSSSANRDFAAREALREANAAARALFDCGAQRVILWDNHGGGVNFDYDQADPRCEIALGSFHTRFPGIDESFAGVLFIGYHASASTKDAALAHTYSSKTYQYYRINGRDAGEMEIDAAFAGRFGVPVLFAASDEAGVAQAQASFAGIETVAVKKSFGWNAAISLHPETAQQRIYAGVKRAWQKRASLKPFRFEVPLDVAIRFQRIDAANAAQLYDRERKPFAFEDPYTRRGLLDDVTQLFD</sequence>
<dbReference type="EMBL" id="DVJN01000062">
    <property type="protein sequence ID" value="HIS92004.1"/>
    <property type="molecule type" value="Genomic_DNA"/>
</dbReference>
<dbReference type="Pfam" id="PF04951">
    <property type="entry name" value="Peptidase_M55"/>
    <property type="match status" value="1"/>
</dbReference>